<evidence type="ECO:0000256" key="2">
    <source>
        <dbReference type="ARBA" id="ARBA00022475"/>
    </source>
</evidence>
<feature type="transmembrane region" description="Helical" evidence="6">
    <location>
        <begin position="6"/>
        <end position="26"/>
    </location>
</feature>
<dbReference type="Proteomes" id="UP001368654">
    <property type="component" value="Unassembled WGS sequence"/>
</dbReference>
<dbReference type="Pfam" id="PF01810">
    <property type="entry name" value="LysE"/>
    <property type="match status" value="1"/>
</dbReference>
<evidence type="ECO:0000256" key="6">
    <source>
        <dbReference type="SAM" id="Phobius"/>
    </source>
</evidence>
<keyword evidence="4 6" id="KW-1133">Transmembrane helix</keyword>
<proteinExistence type="predicted"/>
<feature type="transmembrane region" description="Helical" evidence="6">
    <location>
        <begin position="68"/>
        <end position="87"/>
    </location>
</feature>
<evidence type="ECO:0000256" key="3">
    <source>
        <dbReference type="ARBA" id="ARBA00022692"/>
    </source>
</evidence>
<dbReference type="RefSeq" id="WP_337337403.1">
    <property type="nucleotide sequence ID" value="NZ_JBBDGL010000001.1"/>
</dbReference>
<keyword evidence="3 6" id="KW-0812">Transmembrane</keyword>
<keyword evidence="5 6" id="KW-0472">Membrane</keyword>
<dbReference type="PANTHER" id="PTHR30086">
    <property type="entry name" value="ARGININE EXPORTER PROTEIN ARGO"/>
    <property type="match status" value="1"/>
</dbReference>
<keyword evidence="2" id="KW-1003">Cell membrane</keyword>
<sequence>MALTSILAGFTLGLSLIIAIGAQNLFILRQGVHRQHVVMVAIICAVSDAILIVFGVAGLGFIVASAPWLITAVRWAGAGFLFGYALLAARRAWHPRTTGLDVSAAPITTAQPSQTGAVLTAAKMKALPVALTCLALTWLNPHVYLDTVFLLGSVASTHGDQRWLFALGAVIGSVVWFSALTFGARYLSRWLATPRAWRILDVVIAVVMTGLAISLLISH</sequence>
<evidence type="ECO:0000256" key="4">
    <source>
        <dbReference type="ARBA" id="ARBA00022989"/>
    </source>
</evidence>
<evidence type="ECO:0000313" key="8">
    <source>
        <dbReference type="Proteomes" id="UP001368654"/>
    </source>
</evidence>
<protein>
    <submittedName>
        <fullName evidence="7">LysE/ArgO family amino acid transporter</fullName>
    </submittedName>
</protein>
<evidence type="ECO:0000313" key="7">
    <source>
        <dbReference type="EMBL" id="MEJ1154985.1"/>
    </source>
</evidence>
<dbReference type="PANTHER" id="PTHR30086:SF20">
    <property type="entry name" value="ARGININE EXPORTER PROTEIN ARGO-RELATED"/>
    <property type="match status" value="1"/>
</dbReference>
<dbReference type="InterPro" id="IPR001123">
    <property type="entry name" value="LeuE-type"/>
</dbReference>
<comment type="subcellular location">
    <subcellularLocation>
        <location evidence="1">Cell membrane</location>
        <topology evidence="1">Multi-pass membrane protein</topology>
    </subcellularLocation>
</comment>
<organism evidence="7 8">
    <name type="scientific">Microbacterium marmarense</name>
    <dbReference type="NCBI Taxonomy" id="3122051"/>
    <lineage>
        <taxon>Bacteria</taxon>
        <taxon>Bacillati</taxon>
        <taxon>Actinomycetota</taxon>
        <taxon>Actinomycetes</taxon>
        <taxon>Micrococcales</taxon>
        <taxon>Microbacteriaceae</taxon>
        <taxon>Microbacterium</taxon>
    </lineage>
</organism>
<gene>
    <name evidence="7" type="ORF">WDU96_05135</name>
</gene>
<keyword evidence="8" id="KW-1185">Reference proteome</keyword>
<comment type="caution">
    <text evidence="7">The sequence shown here is derived from an EMBL/GenBank/DDBJ whole genome shotgun (WGS) entry which is preliminary data.</text>
</comment>
<feature type="transmembrane region" description="Helical" evidence="6">
    <location>
        <begin position="126"/>
        <end position="143"/>
    </location>
</feature>
<evidence type="ECO:0000256" key="1">
    <source>
        <dbReference type="ARBA" id="ARBA00004651"/>
    </source>
</evidence>
<evidence type="ECO:0000256" key="5">
    <source>
        <dbReference type="ARBA" id="ARBA00023136"/>
    </source>
</evidence>
<reference evidence="7 8" key="1">
    <citation type="submission" date="2024-02" db="EMBL/GenBank/DDBJ databases">
        <authorList>
            <person name="Saticioglu I.B."/>
        </authorList>
    </citation>
    <scope>NUCLEOTIDE SEQUENCE [LARGE SCALE GENOMIC DNA]</scope>
    <source>
        <strain evidence="7 8">Mu-86</strain>
    </source>
</reference>
<feature type="transmembrane region" description="Helical" evidence="6">
    <location>
        <begin position="199"/>
        <end position="217"/>
    </location>
</feature>
<feature type="transmembrane region" description="Helical" evidence="6">
    <location>
        <begin position="163"/>
        <end position="187"/>
    </location>
</feature>
<feature type="transmembrane region" description="Helical" evidence="6">
    <location>
        <begin position="38"/>
        <end position="62"/>
    </location>
</feature>
<dbReference type="EMBL" id="JBBDGL010000001">
    <property type="protein sequence ID" value="MEJ1154985.1"/>
    <property type="molecule type" value="Genomic_DNA"/>
</dbReference>
<accession>A0ABU8LUM6</accession>
<name>A0ABU8LUM6_9MICO</name>